<name>A0A9N8DGI0_9STRA</name>
<dbReference type="EMBL" id="CAICTM010000113">
    <property type="protein sequence ID" value="CAB9501636.1"/>
    <property type="molecule type" value="Genomic_DNA"/>
</dbReference>
<evidence type="ECO:0000313" key="2">
    <source>
        <dbReference type="EMBL" id="CAB9501636.1"/>
    </source>
</evidence>
<dbReference type="Proteomes" id="UP001153069">
    <property type="component" value="Unassembled WGS sequence"/>
</dbReference>
<evidence type="ECO:0000313" key="3">
    <source>
        <dbReference type="Proteomes" id="UP001153069"/>
    </source>
</evidence>
<evidence type="ECO:0000256" key="1">
    <source>
        <dbReference type="SAM" id="MobiDB-lite"/>
    </source>
</evidence>
<proteinExistence type="predicted"/>
<protein>
    <submittedName>
        <fullName evidence="2">Uncharacterized protein</fullName>
    </submittedName>
</protein>
<feature type="compositionally biased region" description="Low complexity" evidence="1">
    <location>
        <begin position="9"/>
        <end position="20"/>
    </location>
</feature>
<dbReference type="AlphaFoldDB" id="A0A9N8DGI0"/>
<dbReference type="OrthoDB" id="423576at2759"/>
<gene>
    <name evidence="2" type="ORF">SEMRO_114_G056290.1</name>
</gene>
<comment type="caution">
    <text evidence="2">The sequence shown here is derived from an EMBL/GenBank/DDBJ whole genome shotgun (WGS) entry which is preliminary data.</text>
</comment>
<reference evidence="2" key="1">
    <citation type="submission" date="2020-06" db="EMBL/GenBank/DDBJ databases">
        <authorList>
            <consortium name="Plant Systems Biology data submission"/>
        </authorList>
    </citation>
    <scope>NUCLEOTIDE SEQUENCE</scope>
    <source>
        <strain evidence="2">D6</strain>
    </source>
</reference>
<keyword evidence="3" id="KW-1185">Reference proteome</keyword>
<accession>A0A9N8DGI0</accession>
<organism evidence="2 3">
    <name type="scientific">Seminavis robusta</name>
    <dbReference type="NCBI Taxonomy" id="568900"/>
    <lineage>
        <taxon>Eukaryota</taxon>
        <taxon>Sar</taxon>
        <taxon>Stramenopiles</taxon>
        <taxon>Ochrophyta</taxon>
        <taxon>Bacillariophyta</taxon>
        <taxon>Bacillariophyceae</taxon>
        <taxon>Bacillariophycidae</taxon>
        <taxon>Naviculales</taxon>
        <taxon>Naviculaceae</taxon>
        <taxon>Seminavis</taxon>
    </lineage>
</organism>
<sequence>MSSSNAEMLSSPTSLSSFTSDKQESDILKKSIAMMASDAFRGNAQQWDREALIEMANSLGGPRMQLIHSTVIEELGRIPRSSEGYAQDAIELVANHAEVFFFSHQWLRPNPENPKKSHPDSADNIKAKVLIEFVKWRRSWVTFHHGFFPNICFWIDYCCHDQDNLELGFSLLPIWTACCERFLRFETPTYHSRVWCRLEPLLSAKFSYADHHVVIHANYKNQWPDIGRTSESLLLDPREGHLTDPRDAAKLQPLVSLAVDSSSHGTRPIHLGKTTIKTILL</sequence>
<feature type="region of interest" description="Disordered" evidence="1">
    <location>
        <begin position="1"/>
        <end position="21"/>
    </location>
</feature>